<name>A0A5P8PKY7_9CAUD</name>
<dbReference type="Proteomes" id="UP000325609">
    <property type="component" value="Segment"/>
</dbReference>
<protein>
    <submittedName>
        <fullName evidence="1">Uncharacterized protein</fullName>
    </submittedName>
</protein>
<keyword evidence="2" id="KW-1185">Reference proteome</keyword>
<evidence type="ECO:0000313" key="2">
    <source>
        <dbReference type="Proteomes" id="UP000325609"/>
    </source>
</evidence>
<accession>A0A5P8PKY7</accession>
<sequence length="56" mass="6446">MAFKIEYLKKDVLTELVIDANMARNEGTKTVFYKDGSVARMINTEDIQDLYVISDE</sequence>
<proteinExistence type="predicted"/>
<reference evidence="1 2" key="1">
    <citation type="submission" date="2019-09" db="EMBL/GenBank/DDBJ databases">
        <title>Klebsiella pneumoniae ST258 genomic variability and bacteriophage susceptibility.</title>
        <authorList>
            <person name="Venturini C."/>
            <person name="Ben Zakour N."/>
            <person name="Bowring B."/>
            <person name="Morales S."/>
            <person name="Cole R."/>
            <person name="Kovach Z."/>
            <person name="Branston S."/>
            <person name="Kettle E."/>
            <person name="Thomson N."/>
            <person name="Iredell J."/>
        </authorList>
    </citation>
    <scope>NUCLEOTIDE SEQUENCE [LARGE SCALE GENOMIC DNA]</scope>
</reference>
<dbReference type="EMBL" id="MN434094">
    <property type="protein sequence ID" value="QFR57353.1"/>
    <property type="molecule type" value="Genomic_DNA"/>
</dbReference>
<organism evidence="1 2">
    <name type="scientific">Klebsiella phage AmPh_EK80</name>
    <dbReference type="NCBI Taxonomy" id="2653643"/>
    <lineage>
        <taxon>Viruses</taxon>
        <taxon>Duplodnaviria</taxon>
        <taxon>Heunggongvirae</taxon>
        <taxon>Uroviricota</taxon>
        <taxon>Caudoviricetes</taxon>
        <taxon>Demerecviridae</taxon>
        <taxon>Sugarlandvirus</taxon>
        <taxon>Sugarlandvirus AmPhEK80</taxon>
    </lineage>
</organism>
<evidence type="ECO:0000313" key="1">
    <source>
        <dbReference type="EMBL" id="QFR57353.1"/>
    </source>
</evidence>
<gene>
    <name evidence="1" type="ORF">AmPhEK80_0103</name>
</gene>